<evidence type="ECO:0000313" key="1">
    <source>
        <dbReference type="EMBL" id="VEN40672.1"/>
    </source>
</evidence>
<name>A0A653BYG7_CALMS</name>
<dbReference type="OrthoDB" id="449280at2759"/>
<accession>A0A653BYG7</accession>
<proteinExistence type="predicted"/>
<evidence type="ECO:0000313" key="2">
    <source>
        <dbReference type="Proteomes" id="UP000410492"/>
    </source>
</evidence>
<reference evidence="1 2" key="1">
    <citation type="submission" date="2019-01" db="EMBL/GenBank/DDBJ databases">
        <authorList>
            <person name="Sayadi A."/>
        </authorList>
    </citation>
    <scope>NUCLEOTIDE SEQUENCE [LARGE SCALE GENOMIC DNA]</scope>
</reference>
<dbReference type="Proteomes" id="UP000410492">
    <property type="component" value="Unassembled WGS sequence"/>
</dbReference>
<sequence>MCAVPHMRKGRKA</sequence>
<organism evidence="1 2">
    <name type="scientific">Callosobruchus maculatus</name>
    <name type="common">Southern cowpea weevil</name>
    <name type="synonym">Pulse bruchid</name>
    <dbReference type="NCBI Taxonomy" id="64391"/>
    <lineage>
        <taxon>Eukaryota</taxon>
        <taxon>Metazoa</taxon>
        <taxon>Ecdysozoa</taxon>
        <taxon>Arthropoda</taxon>
        <taxon>Hexapoda</taxon>
        <taxon>Insecta</taxon>
        <taxon>Pterygota</taxon>
        <taxon>Neoptera</taxon>
        <taxon>Endopterygota</taxon>
        <taxon>Coleoptera</taxon>
        <taxon>Polyphaga</taxon>
        <taxon>Cucujiformia</taxon>
        <taxon>Chrysomeloidea</taxon>
        <taxon>Chrysomelidae</taxon>
        <taxon>Bruchinae</taxon>
        <taxon>Bruchini</taxon>
        <taxon>Callosobruchus</taxon>
    </lineage>
</organism>
<keyword evidence="2" id="KW-1185">Reference proteome</keyword>
<protein>
    <submittedName>
        <fullName evidence="1">Uncharacterized protein</fullName>
    </submittedName>
</protein>
<dbReference type="EMBL" id="CAACVG010006584">
    <property type="protein sequence ID" value="VEN40672.1"/>
    <property type="molecule type" value="Genomic_DNA"/>
</dbReference>
<gene>
    <name evidence="1" type="ORF">CALMAC_LOCUS4758</name>
</gene>